<keyword evidence="1" id="KW-0472">Membrane</keyword>
<feature type="transmembrane region" description="Helical" evidence="1">
    <location>
        <begin position="47"/>
        <end position="66"/>
    </location>
</feature>
<gene>
    <name evidence="2" type="ORF">QUG92_11065</name>
</gene>
<evidence type="ECO:0000313" key="2">
    <source>
        <dbReference type="EMBL" id="MDM7885643.1"/>
    </source>
</evidence>
<keyword evidence="1" id="KW-1133">Transmembrane helix</keyword>
<comment type="caution">
    <text evidence="2">The sequence shown here is derived from an EMBL/GenBank/DDBJ whole genome shotgun (WGS) entry which is preliminary data.</text>
</comment>
<name>A0ABT7T7V2_9MICO</name>
<evidence type="ECO:0000256" key="1">
    <source>
        <dbReference type="SAM" id="Phobius"/>
    </source>
</evidence>
<feature type="transmembrane region" description="Helical" evidence="1">
    <location>
        <begin position="21"/>
        <end position="41"/>
    </location>
</feature>
<keyword evidence="1" id="KW-0812">Transmembrane</keyword>
<reference evidence="2 3" key="1">
    <citation type="submission" date="2023-06" db="EMBL/GenBank/DDBJ databases">
        <authorList>
            <person name="Feng G."/>
            <person name="Li J."/>
            <person name="Zhu H."/>
        </authorList>
    </citation>
    <scope>NUCLEOTIDE SEQUENCE [LARGE SCALE GENOMIC DNA]</scope>
    <source>
        <strain evidence="2 3">RHCKG23</strain>
    </source>
</reference>
<organism evidence="2 3">
    <name type="scientific">Curtobacterium citri</name>
    <dbReference type="NCBI Taxonomy" id="3055139"/>
    <lineage>
        <taxon>Bacteria</taxon>
        <taxon>Bacillati</taxon>
        <taxon>Actinomycetota</taxon>
        <taxon>Actinomycetes</taxon>
        <taxon>Micrococcales</taxon>
        <taxon>Microbacteriaceae</taxon>
        <taxon>Curtobacterium</taxon>
    </lineage>
</organism>
<accession>A0ABT7T7V2</accession>
<dbReference type="RefSeq" id="WP_289459087.1">
    <property type="nucleotide sequence ID" value="NZ_JAUCML010000006.1"/>
</dbReference>
<proteinExistence type="predicted"/>
<keyword evidence="3" id="KW-1185">Reference proteome</keyword>
<dbReference type="Proteomes" id="UP001237823">
    <property type="component" value="Unassembled WGS sequence"/>
</dbReference>
<dbReference type="EMBL" id="JAUCML010000006">
    <property type="protein sequence ID" value="MDM7885643.1"/>
    <property type="molecule type" value="Genomic_DNA"/>
</dbReference>
<evidence type="ECO:0000313" key="3">
    <source>
        <dbReference type="Proteomes" id="UP001237823"/>
    </source>
</evidence>
<protein>
    <submittedName>
        <fullName evidence="2">Uncharacterized protein</fullName>
    </submittedName>
</protein>
<sequence>MTDRDNATRPTRKTWTTTYRIPIAVVCGLLGVLCAWGLVAGGTTEKWVGGIGLVVLIAWMLVFQTLHRRGY</sequence>